<feature type="domain" description="Non-canonical purine NTP phosphatase/PRRC1" evidence="12">
    <location>
        <begin position="36"/>
        <end position="208"/>
    </location>
</feature>
<dbReference type="GO" id="GO:0000166">
    <property type="term" value="F:nucleotide binding"/>
    <property type="evidence" value="ECO:0007669"/>
    <property type="project" value="UniProtKB-KW"/>
</dbReference>
<evidence type="ECO:0000256" key="2">
    <source>
        <dbReference type="ARBA" id="ARBA00001946"/>
    </source>
</evidence>
<dbReference type="GO" id="GO:0103023">
    <property type="term" value="F:ITPase activity"/>
    <property type="evidence" value="ECO:0007669"/>
    <property type="project" value="UniProtKB-EC"/>
</dbReference>
<comment type="caution">
    <text evidence="13">The sequence shown here is derived from an EMBL/GenBank/DDBJ whole genome shotgun (WGS) entry which is preliminary data.</text>
</comment>
<dbReference type="STRING" id="1618387.UW44_C0003G0086"/>
<protein>
    <recommendedName>
        <fullName evidence="9">inosine/xanthosine triphosphatase</fullName>
        <ecNumber evidence="9">3.6.1.73</ecNumber>
    </recommendedName>
</protein>
<dbReference type="InterPro" id="IPR026533">
    <property type="entry name" value="NTPase/PRRC1"/>
</dbReference>
<comment type="cofactor">
    <cofactor evidence="2">
        <name>Mg(2+)</name>
        <dbReference type="ChEBI" id="CHEBI:18420"/>
    </cofactor>
</comment>
<name>A0A0G1I0A5_9BACT</name>
<comment type="catalytic activity">
    <reaction evidence="11">
        <text>XTP + H2O = XDP + phosphate + H(+)</text>
        <dbReference type="Rhea" id="RHEA:28406"/>
        <dbReference type="ChEBI" id="CHEBI:15377"/>
        <dbReference type="ChEBI" id="CHEBI:15378"/>
        <dbReference type="ChEBI" id="CHEBI:43474"/>
        <dbReference type="ChEBI" id="CHEBI:59884"/>
        <dbReference type="ChEBI" id="CHEBI:61314"/>
        <dbReference type="EC" id="3.6.1.73"/>
    </reaction>
</comment>
<evidence type="ECO:0000259" key="12">
    <source>
        <dbReference type="Pfam" id="PF01931"/>
    </source>
</evidence>
<dbReference type="EMBL" id="LCIH01000003">
    <property type="protein sequence ID" value="KKT52243.1"/>
    <property type="molecule type" value="Genomic_DNA"/>
</dbReference>
<dbReference type="EC" id="3.6.1.73" evidence="9"/>
<comment type="catalytic activity">
    <reaction evidence="10">
        <text>ITP + H2O = IDP + phosphate + H(+)</text>
        <dbReference type="Rhea" id="RHEA:28330"/>
        <dbReference type="ChEBI" id="CHEBI:15377"/>
        <dbReference type="ChEBI" id="CHEBI:15378"/>
        <dbReference type="ChEBI" id="CHEBI:43474"/>
        <dbReference type="ChEBI" id="CHEBI:58280"/>
        <dbReference type="ChEBI" id="CHEBI:61402"/>
        <dbReference type="EC" id="3.6.1.73"/>
    </reaction>
</comment>
<comment type="cofactor">
    <cofactor evidence="1">
        <name>Mn(2+)</name>
        <dbReference type="ChEBI" id="CHEBI:29035"/>
    </cofactor>
</comment>
<organism evidence="13 14">
    <name type="scientific">Candidatus Collierbacteria bacterium GW2011_GWB2_44_22</name>
    <dbReference type="NCBI Taxonomy" id="1618387"/>
    <lineage>
        <taxon>Bacteria</taxon>
        <taxon>Candidatus Collieribacteriota</taxon>
    </lineage>
</organism>
<proteinExistence type="predicted"/>
<keyword evidence="8" id="KW-0464">Manganese</keyword>
<evidence type="ECO:0000256" key="6">
    <source>
        <dbReference type="ARBA" id="ARBA00022842"/>
    </source>
</evidence>
<dbReference type="Gene3D" id="3.90.950.10">
    <property type="match status" value="1"/>
</dbReference>
<dbReference type="PANTHER" id="PTHR34699:SF2">
    <property type="entry name" value="NON-CANONICAL PURINE NTP PHOSPHATASE_PRRC1 DOMAIN-CONTAINING PROTEIN"/>
    <property type="match status" value="1"/>
</dbReference>
<evidence type="ECO:0000313" key="14">
    <source>
        <dbReference type="Proteomes" id="UP000034006"/>
    </source>
</evidence>
<gene>
    <name evidence="13" type="ORF">UW44_C0003G0086</name>
</gene>
<dbReference type="Proteomes" id="UP000034006">
    <property type="component" value="Unassembled WGS sequence"/>
</dbReference>
<evidence type="ECO:0000256" key="4">
    <source>
        <dbReference type="ARBA" id="ARBA00022741"/>
    </source>
</evidence>
<keyword evidence="4" id="KW-0547">Nucleotide-binding</keyword>
<dbReference type="GO" id="GO:0046872">
    <property type="term" value="F:metal ion binding"/>
    <property type="evidence" value="ECO:0007669"/>
    <property type="project" value="UniProtKB-KW"/>
</dbReference>
<keyword evidence="3" id="KW-0479">Metal-binding</keyword>
<dbReference type="AlphaFoldDB" id="A0A0G1I0A5"/>
<keyword evidence="7" id="KW-0546">Nucleotide metabolism</keyword>
<evidence type="ECO:0000313" key="13">
    <source>
        <dbReference type="EMBL" id="KKT52243.1"/>
    </source>
</evidence>
<dbReference type="SUPFAM" id="SSF52972">
    <property type="entry name" value="ITPase-like"/>
    <property type="match status" value="1"/>
</dbReference>
<sequence>MRTSTKEGEHSLLNFAERYKKELDGLNLPPDIVVASGSEIKVNAVKEALRFLFPGREFRFRAISVSSEINEQPVGNETITGAENRLKNAEAKWTDEAPKSALFISIENGLFEEKIRGDTRWVDKAVVVIKLPDGRMASFVSGGVIFPKEAVEATSAKSNAGFKSNIVGTTLVEMGFVKNKQDPQSDLTRGAFTRNQQMVGAIMGALIRAGG</sequence>
<evidence type="ECO:0000256" key="1">
    <source>
        <dbReference type="ARBA" id="ARBA00001936"/>
    </source>
</evidence>
<dbReference type="InterPro" id="IPR029001">
    <property type="entry name" value="ITPase-like_fam"/>
</dbReference>
<evidence type="ECO:0000256" key="5">
    <source>
        <dbReference type="ARBA" id="ARBA00022801"/>
    </source>
</evidence>
<dbReference type="PANTHER" id="PTHR34699">
    <property type="match status" value="1"/>
</dbReference>
<keyword evidence="6" id="KW-0460">Magnesium</keyword>
<dbReference type="Pfam" id="PF01931">
    <property type="entry name" value="NTPase_I-T"/>
    <property type="match status" value="1"/>
</dbReference>
<evidence type="ECO:0000256" key="8">
    <source>
        <dbReference type="ARBA" id="ARBA00023211"/>
    </source>
</evidence>
<dbReference type="InterPro" id="IPR050299">
    <property type="entry name" value="YjjX_NTPase"/>
</dbReference>
<accession>A0A0G1I0A5</accession>
<evidence type="ECO:0000256" key="7">
    <source>
        <dbReference type="ARBA" id="ARBA00023080"/>
    </source>
</evidence>
<evidence type="ECO:0000256" key="10">
    <source>
        <dbReference type="ARBA" id="ARBA00048174"/>
    </source>
</evidence>
<reference evidence="13 14" key="1">
    <citation type="journal article" date="2015" name="Nature">
        <title>rRNA introns, odd ribosomes, and small enigmatic genomes across a large radiation of phyla.</title>
        <authorList>
            <person name="Brown C.T."/>
            <person name="Hug L.A."/>
            <person name="Thomas B.C."/>
            <person name="Sharon I."/>
            <person name="Castelle C.J."/>
            <person name="Singh A."/>
            <person name="Wilkins M.J."/>
            <person name="Williams K.H."/>
            <person name="Banfield J.F."/>
        </authorList>
    </citation>
    <scope>NUCLEOTIDE SEQUENCE [LARGE SCALE GENOMIC DNA]</scope>
</reference>
<evidence type="ECO:0000256" key="11">
    <source>
        <dbReference type="ARBA" id="ARBA00048781"/>
    </source>
</evidence>
<evidence type="ECO:0000256" key="9">
    <source>
        <dbReference type="ARBA" id="ARBA00038901"/>
    </source>
</evidence>
<evidence type="ECO:0000256" key="3">
    <source>
        <dbReference type="ARBA" id="ARBA00022723"/>
    </source>
</evidence>
<keyword evidence="5" id="KW-0378">Hydrolase</keyword>
<dbReference type="GO" id="GO:0006772">
    <property type="term" value="P:thiamine metabolic process"/>
    <property type="evidence" value="ECO:0007669"/>
    <property type="project" value="TreeGrafter"/>
</dbReference>
<dbReference type="GO" id="GO:0009117">
    <property type="term" value="P:nucleotide metabolic process"/>
    <property type="evidence" value="ECO:0007669"/>
    <property type="project" value="UniProtKB-KW"/>
</dbReference>